<dbReference type="PROSITE" id="PS50043">
    <property type="entry name" value="HTH_LUXR_2"/>
    <property type="match status" value="1"/>
</dbReference>
<dbReference type="SUPFAM" id="SSF46894">
    <property type="entry name" value="C-terminal effector domain of the bipartite response regulators"/>
    <property type="match status" value="1"/>
</dbReference>
<feature type="domain" description="HTH luxR-type" evidence="4">
    <location>
        <begin position="1"/>
        <end position="65"/>
    </location>
</feature>
<dbReference type="GO" id="GO:0003677">
    <property type="term" value="F:DNA binding"/>
    <property type="evidence" value="ECO:0007669"/>
    <property type="project" value="UniProtKB-KW"/>
</dbReference>
<dbReference type="PANTHER" id="PTHR44688">
    <property type="entry name" value="DNA-BINDING TRANSCRIPTIONAL ACTIVATOR DEVR_DOSR"/>
    <property type="match status" value="1"/>
</dbReference>
<proteinExistence type="predicted"/>
<dbReference type="InterPro" id="IPR036388">
    <property type="entry name" value="WH-like_DNA-bd_sf"/>
</dbReference>
<evidence type="ECO:0000259" key="4">
    <source>
        <dbReference type="PROSITE" id="PS50043"/>
    </source>
</evidence>
<gene>
    <name evidence="5" type="ORF">DI526_06825</name>
</gene>
<evidence type="ECO:0000256" key="2">
    <source>
        <dbReference type="ARBA" id="ARBA00023125"/>
    </source>
</evidence>
<dbReference type="RefSeq" id="WP_304275834.1">
    <property type="nucleotide sequence ID" value="NZ_QFQZ01000015.1"/>
</dbReference>
<reference evidence="5 6" key="1">
    <citation type="submission" date="2017-08" db="EMBL/GenBank/DDBJ databases">
        <title>Infants hospitalized years apart are colonized by the same room-sourced microbial strains.</title>
        <authorList>
            <person name="Brooks B."/>
            <person name="Olm M.R."/>
            <person name="Firek B.A."/>
            <person name="Baker R."/>
            <person name="Thomas B.C."/>
            <person name="Morowitz M.J."/>
            <person name="Banfield J.F."/>
        </authorList>
    </citation>
    <scope>NUCLEOTIDE SEQUENCE [LARGE SCALE GENOMIC DNA]</scope>
    <source>
        <strain evidence="5">S2_003_000_R2_4</strain>
    </source>
</reference>
<dbReference type="PRINTS" id="PR00038">
    <property type="entry name" value="HTHLUXR"/>
</dbReference>
<dbReference type="PANTHER" id="PTHR44688:SF16">
    <property type="entry name" value="DNA-BINDING TRANSCRIPTIONAL ACTIVATOR DEVR_DOSR"/>
    <property type="match status" value="1"/>
</dbReference>
<dbReference type="AlphaFoldDB" id="A0A2W5WN97"/>
<protein>
    <submittedName>
        <fullName evidence="5">LuxR family transcriptional regulator</fullName>
    </submittedName>
</protein>
<evidence type="ECO:0000256" key="1">
    <source>
        <dbReference type="ARBA" id="ARBA00023015"/>
    </source>
</evidence>
<name>A0A2W5WN97_9CAUL</name>
<dbReference type="Proteomes" id="UP000249393">
    <property type="component" value="Unassembled WGS sequence"/>
</dbReference>
<dbReference type="SMART" id="SM00421">
    <property type="entry name" value="HTH_LUXR"/>
    <property type="match status" value="1"/>
</dbReference>
<keyword evidence="3" id="KW-0804">Transcription</keyword>
<evidence type="ECO:0000256" key="3">
    <source>
        <dbReference type="ARBA" id="ARBA00023163"/>
    </source>
</evidence>
<dbReference type="Gene3D" id="1.10.10.10">
    <property type="entry name" value="Winged helix-like DNA-binding domain superfamily/Winged helix DNA-binding domain"/>
    <property type="match status" value="1"/>
</dbReference>
<dbReference type="InterPro" id="IPR000792">
    <property type="entry name" value="Tscrpt_reg_LuxR_C"/>
</dbReference>
<evidence type="ECO:0000313" key="5">
    <source>
        <dbReference type="EMBL" id="PZR35468.1"/>
    </source>
</evidence>
<dbReference type="EMBL" id="QFQZ01000015">
    <property type="protein sequence ID" value="PZR35468.1"/>
    <property type="molecule type" value="Genomic_DNA"/>
</dbReference>
<accession>A0A2W5WN97</accession>
<keyword evidence="1" id="KW-0805">Transcription regulation</keyword>
<dbReference type="CDD" id="cd06170">
    <property type="entry name" value="LuxR_C_like"/>
    <property type="match status" value="1"/>
</dbReference>
<organism evidence="5 6">
    <name type="scientific">Caulobacter segnis</name>
    <dbReference type="NCBI Taxonomy" id="88688"/>
    <lineage>
        <taxon>Bacteria</taxon>
        <taxon>Pseudomonadati</taxon>
        <taxon>Pseudomonadota</taxon>
        <taxon>Alphaproteobacteria</taxon>
        <taxon>Caulobacterales</taxon>
        <taxon>Caulobacteraceae</taxon>
        <taxon>Caulobacter</taxon>
    </lineage>
</organism>
<comment type="caution">
    <text evidence="5">The sequence shown here is derived from an EMBL/GenBank/DDBJ whole genome shotgun (WGS) entry which is preliminary data.</text>
</comment>
<dbReference type="InterPro" id="IPR016032">
    <property type="entry name" value="Sig_transdc_resp-reg_C-effctor"/>
</dbReference>
<sequence length="67" mass="7478">MSRRYLLTPRQRECLSLARDGKTAAQIAHQLGISEHTANSYLSESYRRLGARNRAHAVALAVQLGEI</sequence>
<dbReference type="Pfam" id="PF00196">
    <property type="entry name" value="GerE"/>
    <property type="match status" value="1"/>
</dbReference>
<keyword evidence="2" id="KW-0238">DNA-binding</keyword>
<dbReference type="GO" id="GO:0006355">
    <property type="term" value="P:regulation of DNA-templated transcription"/>
    <property type="evidence" value="ECO:0007669"/>
    <property type="project" value="InterPro"/>
</dbReference>
<evidence type="ECO:0000313" key="6">
    <source>
        <dbReference type="Proteomes" id="UP000249393"/>
    </source>
</evidence>